<dbReference type="Gene3D" id="2.30.42.10">
    <property type="match status" value="1"/>
</dbReference>
<accession>A0A3Q2PWZ1</accession>
<dbReference type="PANTHER" id="PTHR19964">
    <property type="entry name" value="MULTIPLE PDZ DOMAIN PROTEIN"/>
    <property type="match status" value="1"/>
</dbReference>
<dbReference type="InterPro" id="IPR051342">
    <property type="entry name" value="PDZ_scaffold"/>
</dbReference>
<dbReference type="Pfam" id="PF00595">
    <property type="entry name" value="PDZ"/>
    <property type="match status" value="1"/>
</dbReference>
<evidence type="ECO:0000313" key="3">
    <source>
        <dbReference type="Proteomes" id="UP000265000"/>
    </source>
</evidence>
<dbReference type="CDD" id="cd06698">
    <property type="entry name" value="PDZ1_hSTXBP4-PDZ2_GgSTXBP4-like"/>
    <property type="match status" value="1"/>
</dbReference>
<organism evidence="2 3">
    <name type="scientific">Fundulus heteroclitus</name>
    <name type="common">Killifish</name>
    <name type="synonym">Mummichog</name>
    <dbReference type="NCBI Taxonomy" id="8078"/>
    <lineage>
        <taxon>Eukaryota</taxon>
        <taxon>Metazoa</taxon>
        <taxon>Chordata</taxon>
        <taxon>Craniata</taxon>
        <taxon>Vertebrata</taxon>
        <taxon>Euteleostomi</taxon>
        <taxon>Actinopterygii</taxon>
        <taxon>Neopterygii</taxon>
        <taxon>Teleostei</taxon>
        <taxon>Neoteleostei</taxon>
        <taxon>Acanthomorphata</taxon>
        <taxon>Ovalentaria</taxon>
        <taxon>Atherinomorphae</taxon>
        <taxon>Cyprinodontiformes</taxon>
        <taxon>Fundulidae</taxon>
        <taxon>Fundulus</taxon>
    </lineage>
</organism>
<dbReference type="AlphaFoldDB" id="A0A3Q2PWZ1"/>
<reference evidence="2" key="2">
    <citation type="submission" date="2025-09" db="UniProtKB">
        <authorList>
            <consortium name="Ensembl"/>
        </authorList>
    </citation>
    <scope>IDENTIFICATION</scope>
</reference>
<dbReference type="SMART" id="SM00228">
    <property type="entry name" value="PDZ"/>
    <property type="match status" value="1"/>
</dbReference>
<name>A0A3Q2PWZ1_FUNHE</name>
<dbReference type="PANTHER" id="PTHR19964:SF16">
    <property type="entry name" value="SYNTAXIN-BINDING PROTEIN 4"/>
    <property type="match status" value="1"/>
</dbReference>
<dbReference type="PROSITE" id="PS50106">
    <property type="entry name" value="PDZ"/>
    <property type="match status" value="1"/>
</dbReference>
<dbReference type="InterPro" id="IPR036034">
    <property type="entry name" value="PDZ_sf"/>
</dbReference>
<evidence type="ECO:0000259" key="1">
    <source>
        <dbReference type="PROSITE" id="PS50106"/>
    </source>
</evidence>
<dbReference type="Ensembl" id="ENSFHET00000027188.1">
    <property type="protein sequence ID" value="ENSFHEP00000018261.1"/>
    <property type="gene ID" value="ENSFHEG00000020107.1"/>
</dbReference>
<dbReference type="InterPro" id="IPR001478">
    <property type="entry name" value="PDZ"/>
</dbReference>
<keyword evidence="3" id="KW-1185">Reference proteome</keyword>
<dbReference type="GO" id="GO:0019905">
    <property type="term" value="F:syntaxin binding"/>
    <property type="evidence" value="ECO:0007669"/>
    <property type="project" value="TreeGrafter"/>
</dbReference>
<dbReference type="GeneTree" id="ENSGT00390000002226"/>
<dbReference type="GO" id="GO:0061178">
    <property type="term" value="P:regulation of insulin secretion involved in cellular response to glucose stimulus"/>
    <property type="evidence" value="ECO:0007669"/>
    <property type="project" value="TreeGrafter"/>
</dbReference>
<dbReference type="STRING" id="8078.ENSFHEP00000018261"/>
<feature type="domain" description="PDZ" evidence="1">
    <location>
        <begin position="20"/>
        <end position="94"/>
    </location>
</feature>
<dbReference type="SUPFAM" id="SSF50156">
    <property type="entry name" value="PDZ domain-like"/>
    <property type="match status" value="1"/>
</dbReference>
<reference evidence="2" key="1">
    <citation type="submission" date="2025-08" db="UniProtKB">
        <authorList>
            <consortium name="Ensembl"/>
        </authorList>
    </citation>
    <scope>IDENTIFICATION</scope>
</reference>
<dbReference type="Proteomes" id="UP000265000">
    <property type="component" value="Unplaced"/>
</dbReference>
<proteinExistence type="predicted"/>
<protein>
    <recommendedName>
        <fullName evidence="1">PDZ domain-containing protein</fullName>
    </recommendedName>
</protein>
<dbReference type="GO" id="GO:0031410">
    <property type="term" value="C:cytoplasmic vesicle"/>
    <property type="evidence" value="ECO:0007669"/>
    <property type="project" value="TreeGrafter"/>
</dbReference>
<evidence type="ECO:0000313" key="2">
    <source>
        <dbReference type="Ensembl" id="ENSFHEP00000018261.1"/>
    </source>
</evidence>
<sequence>CCQCTGKVVSPPSSPLRQHVIQLICVAKGTGLGLVVKGGANRAEGPMVFIQEIVPGGDCQKDGRLQVGDQLVSINKESLIGVTYEEVRSILTRTKLRPDPTVEIAFIRRRSSSGSSSGSHSPVCLQGCSGGAGPQTKAPGLGSAAPQPAVVTKITSSRNPACETLPPVNITQALDLIGLKPTDAQRQALRSRLRADPTGTVAFTGTDKLPSSITNTEIFLHLTSQIYSVFVQPSLSDSDDLEEMEKLRKEHIEALREIKTLQVTSQKPVKMSEVC</sequence>
<dbReference type="GO" id="GO:0008286">
    <property type="term" value="P:insulin receptor signaling pathway"/>
    <property type="evidence" value="ECO:0007669"/>
    <property type="project" value="TreeGrafter"/>
</dbReference>